<dbReference type="Pfam" id="PF02281">
    <property type="entry name" value="Dimer_Tnp_Tn5"/>
    <property type="match status" value="1"/>
</dbReference>
<dbReference type="InterPro" id="IPR038215">
    <property type="entry name" value="TN5-like_N_sf"/>
</dbReference>
<sequence>LSMDWIDHEYGSVNIGDQRLNKRAKELLKRFSDNPTSSIPESCKGWPETKAAYRFFENNSVTAKKVIKPHRIATLNRIKEHPIILLVQDTTTLNYSGQKEREDIGPIQQDNVRGLFLHPTLAVTPNRECLGVVDYEQWSREQFTHRSAQERRAERYSKAIKDKESYRWVRGYKKATRLAKAMPDTQFVYIADREGDIYDIYHEANTAFATGAADWVIRATFDRSILDENRSKKRNKLKAGVKASSSIGKVTFTTSSFGNRTKREVVQDVYAKEVTLLPPREKAKEGFTPVKITTIIATETNPPPGEKAVEWTLLTSVPISNLEAALQVIQWYLCRWQVEIFFKVLKSGCTIEKLQLSNKQRFDPCLALYLIVAWRILFMTMVGRASPSLSSECLFETIEWQTAYVMIYEKPPPDEPPTLKDTLRMIAQLGGFLGRKHDGDPGPIVMWKGLRTLYDYIKAREVFTRAFGHTYG</sequence>
<dbReference type="InterPro" id="IPR003201">
    <property type="entry name" value="Transposase_Tn5"/>
</dbReference>
<dbReference type="Gene3D" id="1.10.740.10">
    <property type="entry name" value="Transferase Inhibitor Protein From Tn5, Chain"/>
    <property type="match status" value="1"/>
</dbReference>
<dbReference type="SUPFAM" id="SSF53098">
    <property type="entry name" value="Ribonuclease H-like"/>
    <property type="match status" value="1"/>
</dbReference>
<dbReference type="InterPro" id="IPR012337">
    <property type="entry name" value="RNaseH-like_sf"/>
</dbReference>
<proteinExistence type="predicted"/>
<protein>
    <submittedName>
        <fullName evidence="4">IS4 family transposase</fullName>
    </submittedName>
</protein>
<feature type="domain" description="Transposase Tn5 dimerisation" evidence="2">
    <location>
        <begin position="371"/>
        <end position="459"/>
    </location>
</feature>
<dbReference type="Gene3D" id="1.10.246.40">
    <property type="entry name" value="Tn5 transposase, domain 1"/>
    <property type="match status" value="1"/>
</dbReference>
<dbReference type="GO" id="GO:0006313">
    <property type="term" value="P:DNA transposition"/>
    <property type="evidence" value="ECO:0007669"/>
    <property type="project" value="InterPro"/>
</dbReference>
<dbReference type="InterPro" id="IPR014737">
    <property type="entry name" value="Transposase_Tn5-like_C"/>
</dbReference>
<dbReference type="Pfam" id="PF14706">
    <property type="entry name" value="Tnp_DNA_bind"/>
    <property type="match status" value="1"/>
</dbReference>
<dbReference type="RefSeq" id="WP_250456473.1">
    <property type="nucleotide sequence ID" value="NZ_JAJKBJ010000057.1"/>
</dbReference>
<evidence type="ECO:0000313" key="4">
    <source>
        <dbReference type="EMBL" id="MCL9685884.1"/>
    </source>
</evidence>
<dbReference type="InterPro" id="IPR014735">
    <property type="entry name" value="Transposase_Tn5-like_N"/>
</dbReference>
<keyword evidence="5" id="KW-1185">Reference proteome</keyword>
<evidence type="ECO:0000259" key="1">
    <source>
        <dbReference type="Pfam" id="PF01609"/>
    </source>
</evidence>
<dbReference type="NCBIfam" id="NF033590">
    <property type="entry name" value="transpos_IS4_3"/>
    <property type="match status" value="1"/>
</dbReference>
<comment type="caution">
    <text evidence="4">The sequence shown here is derived from an EMBL/GenBank/DDBJ whole genome shotgun (WGS) entry which is preliminary data.</text>
</comment>
<name>A0A9X2D3I4_9GAMM</name>
<evidence type="ECO:0000259" key="2">
    <source>
        <dbReference type="Pfam" id="PF02281"/>
    </source>
</evidence>
<dbReference type="GO" id="GO:0004803">
    <property type="term" value="F:transposase activity"/>
    <property type="evidence" value="ECO:0007669"/>
    <property type="project" value="InterPro"/>
</dbReference>
<accession>A0A9X2D3I4</accession>
<dbReference type="InterPro" id="IPR002559">
    <property type="entry name" value="Transposase_11"/>
</dbReference>
<dbReference type="InterPro" id="IPR047768">
    <property type="entry name" value="Tn5p-like"/>
</dbReference>
<dbReference type="PANTHER" id="PTHR37319:SF1">
    <property type="entry name" value="TRANSPOSASE TN5 DIMERISATION DOMAIN-CONTAINING PROTEIN"/>
    <property type="match status" value="1"/>
</dbReference>
<dbReference type="PANTHER" id="PTHR37319">
    <property type="entry name" value="TRANSPOSASE"/>
    <property type="match status" value="1"/>
</dbReference>
<reference evidence="4" key="1">
    <citation type="submission" date="2021-11" db="EMBL/GenBank/DDBJ databases">
        <title>Legionella maioricencis sp. nov., a new species isolated from hot water samples in Mallorca.</title>
        <authorList>
            <person name="Crespi S."/>
            <person name="Drasar V."/>
            <person name="Salva-Serra F."/>
            <person name="Jaen-Luchoro D."/>
            <person name="Pineiro-Iglesias B."/>
            <person name="Aliaga F."/>
            <person name="Fernandez-Juarez V."/>
            <person name="Coll G."/>
            <person name="Moore E.R.B."/>
            <person name="Bennasar-Figueras A."/>
        </authorList>
    </citation>
    <scope>NUCLEOTIDE SEQUENCE</scope>
    <source>
        <strain evidence="4">HCPI-6</strain>
    </source>
</reference>
<organism evidence="4 5">
    <name type="scientific">Legionella maioricensis</name>
    <dbReference type="NCBI Taxonomy" id="2896528"/>
    <lineage>
        <taxon>Bacteria</taxon>
        <taxon>Pseudomonadati</taxon>
        <taxon>Pseudomonadota</taxon>
        <taxon>Gammaproteobacteria</taxon>
        <taxon>Legionellales</taxon>
        <taxon>Legionellaceae</taxon>
        <taxon>Legionella</taxon>
    </lineage>
</organism>
<feature type="non-terminal residue" evidence="4">
    <location>
        <position position="1"/>
    </location>
</feature>
<dbReference type="InterPro" id="IPR054836">
    <property type="entry name" value="Tn5_transposase"/>
</dbReference>
<evidence type="ECO:0000313" key="5">
    <source>
        <dbReference type="Proteomes" id="UP001139721"/>
    </source>
</evidence>
<feature type="domain" description="Transposase IS4-like" evidence="1">
    <location>
        <begin position="212"/>
        <end position="362"/>
    </location>
</feature>
<dbReference type="EMBL" id="JAJKBJ010000057">
    <property type="protein sequence ID" value="MCL9685884.1"/>
    <property type="molecule type" value="Genomic_DNA"/>
</dbReference>
<dbReference type="Gene3D" id="3.90.350.10">
    <property type="entry name" value="Transposase Inhibitor Protein From Tn5, Chain A, domain 1"/>
    <property type="match status" value="1"/>
</dbReference>
<dbReference type="Proteomes" id="UP001139721">
    <property type="component" value="Unassembled WGS sequence"/>
</dbReference>
<dbReference type="Pfam" id="PF01609">
    <property type="entry name" value="DDE_Tnp_1"/>
    <property type="match status" value="1"/>
</dbReference>
<dbReference type="AlphaFoldDB" id="A0A9X2D3I4"/>
<evidence type="ECO:0000259" key="3">
    <source>
        <dbReference type="Pfam" id="PF14706"/>
    </source>
</evidence>
<gene>
    <name evidence="4" type="ORF">LOX96_17450</name>
</gene>
<dbReference type="GO" id="GO:0003677">
    <property type="term" value="F:DNA binding"/>
    <property type="evidence" value="ECO:0007669"/>
    <property type="project" value="InterPro"/>
</dbReference>
<feature type="domain" description="Transposase Tn5-like N-terminal" evidence="3">
    <location>
        <begin position="3"/>
        <end position="61"/>
    </location>
</feature>